<dbReference type="Gene3D" id="3.60.21.10">
    <property type="match status" value="1"/>
</dbReference>
<dbReference type="GO" id="GO:0015031">
    <property type="term" value="P:protein transport"/>
    <property type="evidence" value="ECO:0007669"/>
    <property type="project" value="UniProtKB-KW"/>
</dbReference>
<evidence type="ECO:0000313" key="7">
    <source>
        <dbReference type="Proteomes" id="UP001174909"/>
    </source>
</evidence>
<reference evidence="6" key="1">
    <citation type="submission" date="2023-03" db="EMBL/GenBank/DDBJ databases">
        <authorList>
            <person name="Steffen K."/>
            <person name="Cardenas P."/>
        </authorList>
    </citation>
    <scope>NUCLEOTIDE SEQUENCE</scope>
</reference>
<comment type="similarity">
    <text evidence="1 4">Belongs to the VPS29 family.</text>
</comment>
<keyword evidence="7" id="KW-1185">Reference proteome</keyword>
<evidence type="ECO:0000256" key="2">
    <source>
        <dbReference type="ARBA" id="ARBA00017767"/>
    </source>
</evidence>
<evidence type="ECO:0000256" key="1">
    <source>
        <dbReference type="ARBA" id="ARBA00005945"/>
    </source>
</evidence>
<evidence type="ECO:0000256" key="4">
    <source>
        <dbReference type="RuleBase" id="RU362040"/>
    </source>
</evidence>
<dbReference type="SUPFAM" id="SSF56300">
    <property type="entry name" value="Metallo-dependent phosphatases"/>
    <property type="match status" value="1"/>
</dbReference>
<comment type="caution">
    <text evidence="6">The sequence shown here is derived from an EMBL/GenBank/DDBJ whole genome shotgun (WGS) entry which is preliminary data.</text>
</comment>
<sequence length="188" mass="20075">MVKIGLVSDTHSAGSGWDLPANVLHALEGCDLLLHCGDLECIGVLDCLEQVAPVLAVRGYEDPREPGDRLADVSRIVEVAGVRIGMVHDIQWPTPAIMTTPDGAGLQYPASGLPDLLHRKFGGSVDVVAFGDTHEELIEWRDGVLFINPGSPNYPGRRHVPGSPGTVALLQIQDGKIDPSIINLSDYA</sequence>
<dbReference type="AlphaFoldDB" id="A0AA35W1B3"/>
<dbReference type="NCBIfam" id="TIGR00040">
    <property type="entry name" value="yfcE"/>
    <property type="match status" value="1"/>
</dbReference>
<gene>
    <name evidence="6" type="ORF">GBAR_LOCUS3703</name>
</gene>
<keyword evidence="4" id="KW-0813">Transport</keyword>
<evidence type="ECO:0000313" key="6">
    <source>
        <dbReference type="EMBL" id="CAI8003636.1"/>
    </source>
</evidence>
<evidence type="ECO:0000256" key="3">
    <source>
        <dbReference type="ARBA" id="ARBA00031913"/>
    </source>
</evidence>
<accession>A0AA35W1B3</accession>
<protein>
    <recommendedName>
        <fullName evidence="2 4">Vacuolar protein sorting-associated protein 29</fullName>
    </recommendedName>
    <alternativeName>
        <fullName evidence="3 4">Vesicle protein sorting 29</fullName>
    </alternativeName>
</protein>
<dbReference type="InterPro" id="IPR024654">
    <property type="entry name" value="Calcineurin-like_PHP_lpxH"/>
</dbReference>
<dbReference type="PANTHER" id="PTHR11124">
    <property type="entry name" value="VACUOLAR SORTING PROTEIN VPS29"/>
    <property type="match status" value="1"/>
</dbReference>
<feature type="domain" description="Calcineurin-like phosphoesterase" evidence="5">
    <location>
        <begin position="3"/>
        <end position="174"/>
    </location>
</feature>
<keyword evidence="4" id="KW-0653">Protein transport</keyword>
<dbReference type="Proteomes" id="UP001174909">
    <property type="component" value="Unassembled WGS sequence"/>
</dbReference>
<dbReference type="InterPro" id="IPR000979">
    <property type="entry name" value="Phosphodiesterase_MJ0936/Vps29"/>
</dbReference>
<organism evidence="6 7">
    <name type="scientific">Geodia barretti</name>
    <name type="common">Barrett's horny sponge</name>
    <dbReference type="NCBI Taxonomy" id="519541"/>
    <lineage>
        <taxon>Eukaryota</taxon>
        <taxon>Metazoa</taxon>
        <taxon>Porifera</taxon>
        <taxon>Demospongiae</taxon>
        <taxon>Heteroscleromorpha</taxon>
        <taxon>Tetractinellida</taxon>
        <taxon>Astrophorina</taxon>
        <taxon>Geodiidae</taxon>
        <taxon>Geodia</taxon>
    </lineage>
</organism>
<proteinExistence type="inferred from homology"/>
<comment type="function">
    <text evidence="4">Component of the commander complex that is essential for endosomal recycling of transmembrane cargos; the commander complex is composed of the Csubcomplex and the retriever subcomplex. Component of the retriever complex, which is a heterotrimeric complex related to retromer cargo-selective complex (CSC) and essential for retromer-independent retrieval and recycling of numerous cargos. Component of the retromer cargo-selective complex (CSC). The CSC is believed to be the core functional component of retromer or respective retromer complex variants acting to prevent missorting of selected transmembrane cargo proteins into the lysosomal degradation pathway. In the endosomes, retriever complex drives the retrieval and recycling of NxxY-motif-containing cargo proteins by coupling to snx17, a cargo essential for the homeostatic maintenance of numerous cell surface proteins associated with processes that include cell migration, cell adhesion, nutrient supply and cell signaling. The recruitment of the retriever complex to the endosomal membrane involves Cand WASH complexes.</text>
</comment>
<dbReference type="Pfam" id="PF12850">
    <property type="entry name" value="Metallophos_2"/>
    <property type="match status" value="1"/>
</dbReference>
<evidence type="ECO:0000259" key="5">
    <source>
        <dbReference type="Pfam" id="PF12850"/>
    </source>
</evidence>
<name>A0AA35W1B3_GEOBA</name>
<dbReference type="InterPro" id="IPR029052">
    <property type="entry name" value="Metallo-depent_PP-like"/>
</dbReference>
<dbReference type="EMBL" id="CASHTH010000528">
    <property type="protein sequence ID" value="CAI8003636.1"/>
    <property type="molecule type" value="Genomic_DNA"/>
</dbReference>